<dbReference type="PANTHER" id="PTHR33841">
    <property type="entry name" value="DNA METHYLTRANSFERASE YEEA-RELATED"/>
    <property type="match status" value="1"/>
</dbReference>
<name>A0A3B0FTS0_PSEPS</name>
<comment type="caution">
    <text evidence="7">The sequence shown here is derived from an EMBL/GenBank/DDBJ whole genome shotgun (WGS) entry which is preliminary data.</text>
</comment>
<evidence type="ECO:0000256" key="4">
    <source>
        <dbReference type="ARBA" id="ARBA00022747"/>
    </source>
</evidence>
<dbReference type="PANTHER" id="PTHR33841:SF5">
    <property type="entry name" value="DNA METHYLASE (MODIFICATION METHYLASE) (METHYLTRANSFERASE)-RELATED"/>
    <property type="match status" value="1"/>
</dbReference>
<keyword evidence="4" id="KW-0680">Restriction system</keyword>
<dbReference type="GO" id="GO:0009007">
    <property type="term" value="F:site-specific DNA-methyltransferase (adenine-specific) activity"/>
    <property type="evidence" value="ECO:0007669"/>
    <property type="project" value="UniProtKB-EC"/>
</dbReference>
<proteinExistence type="predicted"/>
<evidence type="ECO:0000313" key="8">
    <source>
        <dbReference type="Proteomes" id="UP000273159"/>
    </source>
</evidence>
<sequence>MLREDDTNDLRKARGAFFTPSPVTDYIASWAMTHGTTRVLEPSCGEAAFLLSADKFAKARKLPQVSYSGVELFETSARFAEMILADAGIEADVHVSDFFSVVPNPVHDCVIGNPPYIRYQEHTGESRERSRAAAAAAGVGLSELASSWAAFVVHSAQFLRRGGRLGLVLPAELLSVNYAAPVRRFLLESFKKVELVLFSERVFPTVQEEVVLLLAEGFQEGPTDRFALFQAESVQGLSSMNAPSTWIPGAAGEKWTASMVGPRARSIYDASLSGSGFSVLHDWGETSLGAVTGNNSFFALTWDQVKERGLNRNDLVRISPPGSRHLRGLELSARRLRQLSEEGKATYLFRPAGAPSPAGEDLIREGESDRVNDAYKCRVRSPWWRVPLVSIPDLFLTYMNADTPRLTTNNAGVHHLNSVHGVYFRLEHRELGRELLPIASINTLTMLGAETVGRAYGGGMLKIEPKEADLLPVPSPTLVAAQAEALHAIRSRVASALRNGDLPQAVELVDEVILKSGLGLADSDIKELKSAQSALYSRRKARSKPVLRG</sequence>
<dbReference type="InterPro" id="IPR002052">
    <property type="entry name" value="DNA_methylase_N6_adenine_CS"/>
</dbReference>
<evidence type="ECO:0000256" key="3">
    <source>
        <dbReference type="ARBA" id="ARBA00022691"/>
    </source>
</evidence>
<dbReference type="InterPro" id="IPR029063">
    <property type="entry name" value="SAM-dependent_MTases_sf"/>
</dbReference>
<keyword evidence="1 7" id="KW-0489">Methyltransferase</keyword>
<dbReference type="InterPro" id="IPR003356">
    <property type="entry name" value="DNA_methylase_A-5"/>
</dbReference>
<accession>A0A3B0FTS0</accession>
<dbReference type="AlphaFoldDB" id="A0A3B0FTS0"/>
<reference evidence="8" key="2">
    <citation type="submission" date="2018-10" db="EMBL/GenBank/DDBJ databases">
        <authorList>
            <person name="Wang Y."/>
            <person name="Wang J."/>
            <person name="Yang X."/>
            <person name="Wang Z."/>
            <person name="Huang Y."/>
        </authorList>
    </citation>
    <scope>NUCLEOTIDE SEQUENCE [LARGE SCALE GENOMIC DNA]</scope>
    <source>
        <strain evidence="8">J015</strain>
    </source>
</reference>
<evidence type="ECO:0000313" key="7">
    <source>
        <dbReference type="EMBL" id="RKO21877.1"/>
    </source>
</evidence>
<dbReference type="Pfam" id="PF22837">
    <property type="entry name" value="M_Eco57I_C"/>
    <property type="match status" value="1"/>
</dbReference>
<dbReference type="Pfam" id="PF02384">
    <property type="entry name" value="N6_Mtase"/>
    <property type="match status" value="1"/>
</dbReference>
<dbReference type="EMBL" id="RBNH01000015">
    <property type="protein sequence ID" value="RKO21877.1"/>
    <property type="molecule type" value="Genomic_DNA"/>
</dbReference>
<feature type="domain" description="Type II methyltransferase M.Eco57I C-terminal" evidence="6">
    <location>
        <begin position="253"/>
        <end position="514"/>
    </location>
</feature>
<dbReference type="Proteomes" id="UP000273159">
    <property type="component" value="Unassembled WGS sequence"/>
</dbReference>
<dbReference type="GO" id="GO:0032259">
    <property type="term" value="P:methylation"/>
    <property type="evidence" value="ECO:0007669"/>
    <property type="project" value="UniProtKB-KW"/>
</dbReference>
<gene>
    <name evidence="7" type="ORF">D7Z96_15280</name>
</gene>
<evidence type="ECO:0000256" key="1">
    <source>
        <dbReference type="ARBA" id="ARBA00022603"/>
    </source>
</evidence>
<evidence type="ECO:0000259" key="6">
    <source>
        <dbReference type="Pfam" id="PF22837"/>
    </source>
</evidence>
<protein>
    <submittedName>
        <fullName evidence="7">SAM-dependent methyltransferase</fullName>
    </submittedName>
</protein>
<reference evidence="7 8" key="1">
    <citation type="submission" date="2018-10" db="EMBL/GenBank/DDBJ databases">
        <title>Genome-guide identification and characterization of bacteria that degrade polycyclic aromatic hydrocarbons and resist hexavalent chromium simultaneously.</title>
        <authorList>
            <person name="Feng H."/>
        </authorList>
    </citation>
    <scope>NUCLEOTIDE SEQUENCE [LARGE SCALE GENOMIC DNA]</scope>
    <source>
        <strain evidence="7 8">J015</strain>
    </source>
</reference>
<dbReference type="GO" id="GO:0008170">
    <property type="term" value="F:N-methyltransferase activity"/>
    <property type="evidence" value="ECO:0007669"/>
    <property type="project" value="InterPro"/>
</dbReference>
<evidence type="ECO:0000256" key="2">
    <source>
        <dbReference type="ARBA" id="ARBA00022679"/>
    </source>
</evidence>
<keyword evidence="3" id="KW-0949">S-adenosyl-L-methionine</keyword>
<dbReference type="InterPro" id="IPR054520">
    <property type="entry name" value="M_Eco57I_C"/>
</dbReference>
<organism evidence="7 8">
    <name type="scientific">Pseudarthrobacter phenanthrenivorans</name>
    <name type="common">Arthrobacter phenanthrenivorans</name>
    <dbReference type="NCBI Taxonomy" id="361575"/>
    <lineage>
        <taxon>Bacteria</taxon>
        <taxon>Bacillati</taxon>
        <taxon>Actinomycetota</taxon>
        <taxon>Actinomycetes</taxon>
        <taxon>Micrococcales</taxon>
        <taxon>Micrococcaceae</taxon>
        <taxon>Pseudarthrobacter</taxon>
    </lineage>
</organism>
<dbReference type="PROSITE" id="PS00092">
    <property type="entry name" value="N6_MTASE"/>
    <property type="match status" value="1"/>
</dbReference>
<evidence type="ECO:0000259" key="5">
    <source>
        <dbReference type="Pfam" id="PF02384"/>
    </source>
</evidence>
<keyword evidence="2 7" id="KW-0808">Transferase</keyword>
<dbReference type="GO" id="GO:0009307">
    <property type="term" value="P:DNA restriction-modification system"/>
    <property type="evidence" value="ECO:0007669"/>
    <property type="project" value="UniProtKB-KW"/>
</dbReference>
<feature type="domain" description="DNA methylase adenine-specific" evidence="5">
    <location>
        <begin position="9"/>
        <end position="213"/>
    </location>
</feature>
<dbReference type="InterPro" id="IPR050953">
    <property type="entry name" value="N4_N6_ade-DNA_methylase"/>
</dbReference>
<dbReference type="GO" id="GO:0003677">
    <property type="term" value="F:DNA binding"/>
    <property type="evidence" value="ECO:0007669"/>
    <property type="project" value="InterPro"/>
</dbReference>
<dbReference type="PRINTS" id="PR00507">
    <property type="entry name" value="N12N6MTFRASE"/>
</dbReference>
<dbReference type="Gene3D" id="3.40.50.150">
    <property type="entry name" value="Vaccinia Virus protein VP39"/>
    <property type="match status" value="1"/>
</dbReference>
<dbReference type="SUPFAM" id="SSF53335">
    <property type="entry name" value="S-adenosyl-L-methionine-dependent methyltransferases"/>
    <property type="match status" value="1"/>
</dbReference>